<dbReference type="InterPro" id="IPR023214">
    <property type="entry name" value="HAD_sf"/>
</dbReference>
<dbReference type="EMBL" id="LHZY01000054">
    <property type="protein sequence ID" value="KXV70742.1"/>
    <property type="molecule type" value="Genomic_DNA"/>
</dbReference>
<reference evidence="1 2" key="1">
    <citation type="submission" date="2015-06" db="EMBL/GenBank/DDBJ databases">
        <title>Improved classification and identification of acetic acid bacteria using matrix-assisted laser desorption/ionization time-of-flight mass spectrometry; Gluconobacter nephelii and Gluconobacter uchimurae are later heterotypic synonyms of Gluconobacter japonicus and Gluconobacter oxydans, respectively.</title>
        <authorList>
            <person name="Li L."/>
            <person name="Cleenwerck I."/>
            <person name="De Vuyst L."/>
            <person name="Vandamme P."/>
        </authorList>
    </citation>
    <scope>NUCLEOTIDE SEQUENCE [LARGE SCALE GENOMIC DNA]</scope>
    <source>
        <strain evidence="1 2">LMG 1608</strain>
    </source>
</reference>
<dbReference type="PATRIC" id="fig|178900.6.peg.367"/>
<dbReference type="NCBIfam" id="TIGR01686">
    <property type="entry name" value="FkbH"/>
    <property type="match status" value="1"/>
</dbReference>
<proteinExistence type="predicted"/>
<dbReference type="Gene3D" id="3.40.50.1000">
    <property type="entry name" value="HAD superfamily/HAD-like"/>
    <property type="match status" value="1"/>
</dbReference>
<dbReference type="NCBIfam" id="TIGR01681">
    <property type="entry name" value="HAD-SF-IIIC"/>
    <property type="match status" value="1"/>
</dbReference>
<dbReference type="Gene3D" id="3.40.50.1110">
    <property type="entry name" value="SGNH hydrolase"/>
    <property type="match status" value="1"/>
</dbReference>
<dbReference type="InterPro" id="IPR010033">
    <property type="entry name" value="HAD_SF_ppase_IIIC"/>
</dbReference>
<sequence length="745" mass="84316">MIETKNFQGQSAVVSPPVTDFRWAFGPTNGTLLSDQLILSPSGEIKGYSHPNERSWRIENYRLLLLNEGGDIMWRSIEAFKDPEGLLTIVLEHPGNPDTRFILKQHAIIVPDDTPASPVIKQVTAPVETQPTAQPSAPPAGLSDAEFLFPSDLEVTNVKVGKVLLVGSCLTALYHEQLQTRHPETTFDYIPYNFVSVLPEAPPSPVSDYDFQYLQIPLRSVLSDRVIWGFRFNEEGFTKTILQDAYSIIDAMLSSAMIYNERHGLLTFVSNFIVPQMSTASSMYERGSNNDLATIVQRLNDYLNEKVAGYKNAYLLNVDAVASTIGKRYILDDLVYFYSHGAVTYQDWDDFGSIARNEPIPPLETVYPVKKDAFLDAIFRQMVTAYRTTKQVDQVKAVVFDLDNTLWRGQIAEHYRPEAQPWPRTDGWPLGIWEAIHYLRARGILVAICSKNDYDYVKNRWDDVIEPKLISLDDFSSVKINWIPKAQNISEICKEFNIKPKSVVFVDDNPVERAAVASALPDVRVIGGNPYLTRRILLWSAETQIARMTEESGKREEMIRGQIEREETRSTMDRSEFLASLHCEVSFINITSTDQPEFGRALELTNKTNQFNTNGQRWSFENIADFLKVGGKILAFKVKDKFTEYGLVGVLYLKGTEITQYVMSCRVLGMEVEEFVVAEAVKLLRSAHTGETDITATIKETPDNTPCREVYLRAGFREIAPQDGVRQFILDGDEVPMLPLHIKKA</sequence>
<gene>
    <name evidence="1" type="ORF">AD952_11965</name>
</gene>
<dbReference type="GO" id="GO:0016788">
    <property type="term" value="F:hydrolase activity, acting on ester bonds"/>
    <property type="evidence" value="ECO:0007669"/>
    <property type="project" value="UniProtKB-ARBA"/>
</dbReference>
<comment type="caution">
    <text evidence="1">The sequence shown here is derived from an EMBL/GenBank/DDBJ whole genome shotgun (WGS) entry which is preliminary data.</text>
</comment>
<dbReference type="InterPro" id="IPR036412">
    <property type="entry name" value="HAD-like_sf"/>
</dbReference>
<protein>
    <submittedName>
        <fullName evidence="1">Phosphatase</fullName>
    </submittedName>
</protein>
<dbReference type="AlphaFoldDB" id="A0A149US47"/>
<accession>A0A149US47</accession>
<evidence type="ECO:0000313" key="1">
    <source>
        <dbReference type="EMBL" id="KXV70742.1"/>
    </source>
</evidence>
<dbReference type="InterPro" id="IPR036514">
    <property type="entry name" value="SGNH_hydro_sf"/>
</dbReference>
<dbReference type="SUPFAM" id="SSF56784">
    <property type="entry name" value="HAD-like"/>
    <property type="match status" value="1"/>
</dbReference>
<dbReference type="RefSeq" id="WP_062143934.1">
    <property type="nucleotide sequence ID" value="NZ_JAMYZR010000032.1"/>
</dbReference>
<name>A0A149US47_9PROT</name>
<organism evidence="1 2">
    <name type="scientific">Acetobacter cerevisiae</name>
    <dbReference type="NCBI Taxonomy" id="178900"/>
    <lineage>
        <taxon>Bacteria</taxon>
        <taxon>Pseudomonadati</taxon>
        <taxon>Pseudomonadota</taxon>
        <taxon>Alphaproteobacteria</taxon>
        <taxon>Acetobacterales</taxon>
        <taxon>Acetobacteraceae</taxon>
        <taxon>Acetobacter</taxon>
    </lineage>
</organism>
<evidence type="ECO:0000313" key="2">
    <source>
        <dbReference type="Proteomes" id="UP000075312"/>
    </source>
</evidence>
<dbReference type="InterPro" id="IPR010037">
    <property type="entry name" value="FkbH_domain"/>
</dbReference>
<dbReference type="Proteomes" id="UP000075312">
    <property type="component" value="Unassembled WGS sequence"/>
</dbReference>